<dbReference type="SUPFAM" id="SSF56219">
    <property type="entry name" value="DNase I-like"/>
    <property type="match status" value="1"/>
</dbReference>
<evidence type="ECO:0000256" key="1">
    <source>
        <dbReference type="SAM" id="MobiDB-lite"/>
    </source>
</evidence>
<feature type="compositionally biased region" description="Basic residues" evidence="1">
    <location>
        <begin position="1327"/>
        <end position="1342"/>
    </location>
</feature>
<dbReference type="InterPro" id="IPR036875">
    <property type="entry name" value="Znf_CCHC_sf"/>
</dbReference>
<name>A0AAE1FCI2_PETCI</name>
<protein>
    <recommendedName>
        <fullName evidence="2">Reverse transcriptase domain-containing protein</fullName>
    </recommendedName>
</protein>
<comment type="caution">
    <text evidence="3">The sequence shown here is derived from an EMBL/GenBank/DDBJ whole genome shotgun (WGS) entry which is preliminary data.</text>
</comment>
<accession>A0AAE1FCI2</accession>
<dbReference type="InterPro" id="IPR043502">
    <property type="entry name" value="DNA/RNA_pol_sf"/>
</dbReference>
<reference evidence="3" key="1">
    <citation type="submission" date="2023-10" db="EMBL/GenBank/DDBJ databases">
        <title>Genome assemblies of two species of porcelain crab, Petrolisthes cinctipes and Petrolisthes manimaculis (Anomura: Porcellanidae).</title>
        <authorList>
            <person name="Angst P."/>
        </authorList>
    </citation>
    <scope>NUCLEOTIDE SEQUENCE</scope>
    <source>
        <strain evidence="3">PB745_01</strain>
        <tissue evidence="3">Gill</tissue>
    </source>
</reference>
<dbReference type="Pfam" id="PF00078">
    <property type="entry name" value="RVT_1"/>
    <property type="match status" value="1"/>
</dbReference>
<dbReference type="PANTHER" id="PTHR36688">
    <property type="entry name" value="ENDO/EXONUCLEASE/PHOSPHATASE DOMAIN-CONTAINING PROTEIN"/>
    <property type="match status" value="1"/>
</dbReference>
<keyword evidence="4" id="KW-1185">Reference proteome</keyword>
<dbReference type="GO" id="GO:0071897">
    <property type="term" value="P:DNA biosynthetic process"/>
    <property type="evidence" value="ECO:0007669"/>
    <property type="project" value="UniProtKB-ARBA"/>
</dbReference>
<feature type="compositionally biased region" description="Low complexity" evidence="1">
    <location>
        <begin position="1224"/>
        <end position="1241"/>
    </location>
</feature>
<dbReference type="InterPro" id="IPR036691">
    <property type="entry name" value="Endo/exonu/phosph_ase_sf"/>
</dbReference>
<dbReference type="GO" id="GO:0003676">
    <property type="term" value="F:nucleic acid binding"/>
    <property type="evidence" value="ECO:0007669"/>
    <property type="project" value="InterPro"/>
</dbReference>
<proteinExistence type="predicted"/>
<evidence type="ECO:0000313" key="4">
    <source>
        <dbReference type="Proteomes" id="UP001286313"/>
    </source>
</evidence>
<dbReference type="Proteomes" id="UP001286313">
    <property type="component" value="Unassembled WGS sequence"/>
</dbReference>
<dbReference type="SUPFAM" id="SSF57756">
    <property type="entry name" value="Retrovirus zinc finger-like domains"/>
    <property type="match status" value="1"/>
</dbReference>
<dbReference type="PROSITE" id="PS50878">
    <property type="entry name" value="RT_POL"/>
    <property type="match status" value="1"/>
</dbReference>
<feature type="region of interest" description="Disordered" evidence="1">
    <location>
        <begin position="718"/>
        <end position="776"/>
    </location>
</feature>
<feature type="domain" description="Reverse transcriptase" evidence="2">
    <location>
        <begin position="322"/>
        <end position="594"/>
    </location>
</feature>
<gene>
    <name evidence="3" type="ORF">Pcinc_023737</name>
</gene>
<dbReference type="InterPro" id="IPR000477">
    <property type="entry name" value="RT_dom"/>
</dbReference>
<dbReference type="GO" id="GO:0008270">
    <property type="term" value="F:zinc ion binding"/>
    <property type="evidence" value="ECO:0007669"/>
    <property type="project" value="InterPro"/>
</dbReference>
<dbReference type="EMBL" id="JAWQEG010002565">
    <property type="protein sequence ID" value="KAK3871091.1"/>
    <property type="molecule type" value="Genomic_DNA"/>
</dbReference>
<sequence length="1342" mass="150094">MARLISDSNLVLLNDGSPTRVDDNTGNFSVLDLSLVSPSIAASCQWLPIDDSLGSDHFPIVIKFKSDTIKKPSAPKFNVKKADWVSFTKGVNIEIVGETIDDKVNNIQDNILKAAMATIPKTSVDSAKHRVPWWTPDCRRVLCERNRAYRLFKNRISDENFRKYKLARARARRTIRQAKRDSWRCFVSSINSETSISQVWSTVRKLNKKKISNKITNITFNNINYDEPRDIANALARQFSFASSSENYHPAFLPIKEASELQHIDFATGDELDYNSDLTMQELVQALGACSGTSPGPDEIRYEMIKHLDHDSMIKMLQVFNEIWRGHTFPNSWHFAHVIPIPKGGGDPRSTSSYRPIALTSCLCKVMERIVNRRLLHFLNSRNLLVDEQCGFRKGRQTLDQLVNLEVQIQEAFAKKQFLIAVFLDIEKAYDMTWRHGLLRKLYAMGLRGNLPFFVKNFISDRTFSVKLFSDTVTFSDIFVQANGVPQGSVLSPTLFLCMINDILPAPPRNLKYSLYADDCAIWHSSCNAEFSATRIQLALDLIHNWGLQWGFKFSVRKSVGVIFTHRKKPDVRLTMGVNPLPIQNSTKFLGLHFDSRLTWRVHVSQLKIKCLKALNLLKCISGTQWGADRKSLLMLYKSLIRSRVDYGSIVYGSASESVLKGLDVVQNACLRVCLGALRCTRIERLEVESQVPPLQLRRDQLLLVYCAKKSRVPSHLPGNALLRQQHPGGHGARPLAEGPSRPSGNPCAPGGTGVRPMGTRPQVQVPGEPSHPPGNGVRSLRARLHDLVECVGIELSTIDSLVLVNIAPWVTPPFTIVDSWLPGVKSQVPEVEADILAGSTVDLDISIVRTDLRCFVSLIKSRIHLLWQRQWTRLDIRNKVRTLIEPWATSSWRSRRDEVVLARLRVNATCGGGGHDRPPPPRTNEPRNDGRYETRTPLDIDVKNASFVMLHATGSAPLAGLNPFIVQKVIDGWAGVVESVKKLASGDLLVKTFNSKQVATLLKLRQIHNYEVEAKIPQAMNSCRGVITCRDLMMMEETEIIEEMRNQDIIDARFITRLEDGIRKKTATLILTFGKVSLPETVKIGYEIVKVRPFIPNPLRCLNCQIYGHGNRTCKASSPVCGRCATPGHAEEKCTSVELSCFHCKGTHSTSSRDCPKWKLEKEVCSVKAVRGISYHDARKAVMGSQATPSPNVSYASAVISRPVMCTISTQTESEPSEQADHSTTTPTIITPSKTITKSTNSYSQAAAALQSEKQKKKSDKKDKVSYTTLKPKSLPCTHPTPTSSGERRDSSSSVESGRLTIDEEAMDVSGRKNRERSPGSYSPRGGRHKKTKHTGRPRNS</sequence>
<organism evidence="3 4">
    <name type="scientific">Petrolisthes cinctipes</name>
    <name type="common">Flat porcelain crab</name>
    <dbReference type="NCBI Taxonomy" id="88211"/>
    <lineage>
        <taxon>Eukaryota</taxon>
        <taxon>Metazoa</taxon>
        <taxon>Ecdysozoa</taxon>
        <taxon>Arthropoda</taxon>
        <taxon>Crustacea</taxon>
        <taxon>Multicrustacea</taxon>
        <taxon>Malacostraca</taxon>
        <taxon>Eumalacostraca</taxon>
        <taxon>Eucarida</taxon>
        <taxon>Decapoda</taxon>
        <taxon>Pleocyemata</taxon>
        <taxon>Anomura</taxon>
        <taxon>Galatheoidea</taxon>
        <taxon>Porcellanidae</taxon>
        <taxon>Petrolisthes</taxon>
    </lineage>
</organism>
<feature type="compositionally biased region" description="Basic and acidic residues" evidence="1">
    <location>
        <begin position="915"/>
        <end position="934"/>
    </location>
</feature>
<dbReference type="SUPFAM" id="SSF56672">
    <property type="entry name" value="DNA/RNA polymerases"/>
    <property type="match status" value="1"/>
</dbReference>
<dbReference type="CDD" id="cd01650">
    <property type="entry name" value="RT_nLTR_like"/>
    <property type="match status" value="1"/>
</dbReference>
<feature type="region of interest" description="Disordered" evidence="1">
    <location>
        <begin position="1211"/>
        <end position="1342"/>
    </location>
</feature>
<evidence type="ECO:0000259" key="2">
    <source>
        <dbReference type="PROSITE" id="PS50878"/>
    </source>
</evidence>
<evidence type="ECO:0000313" key="3">
    <source>
        <dbReference type="EMBL" id="KAK3871091.1"/>
    </source>
</evidence>
<feature type="region of interest" description="Disordered" evidence="1">
    <location>
        <begin position="911"/>
        <end position="934"/>
    </location>
</feature>
<dbReference type="InterPro" id="IPR052560">
    <property type="entry name" value="RdDP_mobile_element"/>
</dbReference>
<dbReference type="PANTHER" id="PTHR36688:SF2">
    <property type="entry name" value="ENDONUCLEASE_EXONUCLEASE_PHOSPHATASE DOMAIN-CONTAINING PROTEIN"/>
    <property type="match status" value="1"/>
</dbReference>
<dbReference type="Gene3D" id="3.60.10.10">
    <property type="entry name" value="Endonuclease/exonuclease/phosphatase"/>
    <property type="match status" value="1"/>
</dbReference>